<evidence type="ECO:0000313" key="1">
    <source>
        <dbReference type="EMBL" id="ROI11147.1"/>
    </source>
</evidence>
<evidence type="ECO:0000313" key="2">
    <source>
        <dbReference type="Proteomes" id="UP000267623"/>
    </source>
</evidence>
<reference evidence="2" key="1">
    <citation type="submission" date="2018-11" db="EMBL/GenBank/DDBJ databases">
        <title>Proposal to divide the Flavobacteriaceae and reorganize its genera based on Amino Acid Identity values calculated from whole genome sequences.</title>
        <authorList>
            <person name="Nicholson A.C."/>
            <person name="Gulvik C.A."/>
            <person name="Whitney A.M."/>
            <person name="Humrighouse B.W."/>
            <person name="Bell M."/>
            <person name="Holmes B."/>
            <person name="Steigerwalt A."/>
            <person name="Villarma A."/>
            <person name="Sheth M."/>
            <person name="Batra D."/>
            <person name="Pryor J."/>
            <person name="Bernardet J.-F."/>
            <person name="Hugo C."/>
            <person name="Kampfer P."/>
            <person name="Newman J."/>
            <person name="Mcquiston J.R."/>
        </authorList>
    </citation>
    <scope>NUCLEOTIDE SEQUENCE [LARGE SCALE GENOMIC DNA]</scope>
    <source>
        <strain evidence="2">DSM 22165</strain>
    </source>
</reference>
<dbReference type="EMBL" id="RJTU01000086">
    <property type="protein sequence ID" value="ROI11147.1"/>
    <property type="molecule type" value="Genomic_DNA"/>
</dbReference>
<evidence type="ECO:0008006" key="3">
    <source>
        <dbReference type="Google" id="ProtNLM"/>
    </source>
</evidence>
<name>A0A3N0X199_9FLAO</name>
<reference evidence="2" key="2">
    <citation type="submission" date="2018-11" db="EMBL/GenBank/DDBJ databases">
        <title>Proposal to divide the Flavobacteriaceae and reorganize its genera based on Amino Acid Identity values calculated from whole genome sequences.</title>
        <authorList>
            <person name="Nicholson A.C."/>
            <person name="Gulvik C.A."/>
            <person name="Whitney A.M."/>
            <person name="Humrighouse B.W."/>
            <person name="Bell M."/>
            <person name="Holmes B."/>
            <person name="Steigerwalt A."/>
            <person name="Villarma A."/>
            <person name="Sheth M."/>
            <person name="Batra D."/>
            <person name="Pryor J."/>
            <person name="Bernardet J.-F."/>
            <person name="Hugo C."/>
            <person name="Kampfer P."/>
            <person name="Newman J."/>
            <person name="Mcquiston J."/>
        </authorList>
    </citation>
    <scope>NUCLEOTIDE SEQUENCE [LARGE SCALE GENOMIC DNA]</scope>
    <source>
        <strain evidence="2">DSM 22165</strain>
    </source>
</reference>
<gene>
    <name evidence="1" type="ORF">EGH73_13795</name>
</gene>
<dbReference type="AlphaFoldDB" id="A0A3N0X199"/>
<dbReference type="Proteomes" id="UP000267623">
    <property type="component" value="Unassembled WGS sequence"/>
</dbReference>
<sequence>MYMFKYRTYMPDTGRFIQLDPLAEKFPYNSTYAIQENKMGMGIELEGLELLPHHSGYFAISGNQMTVKQAPITQRDSFGRPSFRAGDIGLSTSGYNPGGARITSGTTGLKLNSYRYGGATGSDAKMESVRGDDRPTNIWTKMYDKGADKMSKISGGVKELVKNAKMAMDIPEAIKSTDNYVQATKDIKSIDFQATQMDLAIDYVNSSGINMSTQTRNDVTNYVFDGTLPAGTDTQNGLIIQNGTSILNSNNLPIRPTPGQVQNMLENKQKEIQNQVNSIPH</sequence>
<organism evidence="1 2">
    <name type="scientific">Epilithonimonas hominis</name>
    <dbReference type="NCBI Taxonomy" id="420404"/>
    <lineage>
        <taxon>Bacteria</taxon>
        <taxon>Pseudomonadati</taxon>
        <taxon>Bacteroidota</taxon>
        <taxon>Flavobacteriia</taxon>
        <taxon>Flavobacteriales</taxon>
        <taxon>Weeksellaceae</taxon>
        <taxon>Chryseobacterium group</taxon>
        <taxon>Epilithonimonas</taxon>
    </lineage>
</organism>
<accession>A0A3N0X199</accession>
<protein>
    <recommendedName>
        <fullName evidence="3">RHS repeat-associated core domain-containing protein</fullName>
    </recommendedName>
</protein>
<comment type="caution">
    <text evidence="1">The sequence shown here is derived from an EMBL/GenBank/DDBJ whole genome shotgun (WGS) entry which is preliminary data.</text>
</comment>
<proteinExistence type="predicted"/>